<organism evidence="3 4">
    <name type="scientific">Diaminobutyricimonas aerilata</name>
    <dbReference type="NCBI Taxonomy" id="1162967"/>
    <lineage>
        <taxon>Bacteria</taxon>
        <taxon>Bacillati</taxon>
        <taxon>Actinomycetota</taxon>
        <taxon>Actinomycetes</taxon>
        <taxon>Micrococcales</taxon>
        <taxon>Microbacteriaceae</taxon>
        <taxon>Diaminobutyricimonas</taxon>
    </lineage>
</organism>
<evidence type="ECO:0000256" key="1">
    <source>
        <dbReference type="SAM" id="Phobius"/>
    </source>
</evidence>
<feature type="domain" description="Endonuclease/exonuclease/phosphatase" evidence="2">
    <location>
        <begin position="107"/>
        <end position="321"/>
    </location>
</feature>
<accession>A0A2M9CIB8</accession>
<dbReference type="InterPro" id="IPR005135">
    <property type="entry name" value="Endo/exonuclease/phosphatase"/>
</dbReference>
<dbReference type="SUPFAM" id="SSF56219">
    <property type="entry name" value="DNase I-like"/>
    <property type="match status" value="1"/>
</dbReference>
<keyword evidence="3" id="KW-0378">Hydrolase</keyword>
<protein>
    <submittedName>
        <fullName evidence="3">Endonuclease/exonuclease/phosphatase (EEP) superfamily protein YafD</fullName>
    </submittedName>
</protein>
<evidence type="ECO:0000313" key="3">
    <source>
        <dbReference type="EMBL" id="PJJ71605.1"/>
    </source>
</evidence>
<keyword evidence="1" id="KW-1133">Transmembrane helix</keyword>
<dbReference type="InterPro" id="IPR036691">
    <property type="entry name" value="Endo/exonu/phosph_ase_sf"/>
</dbReference>
<dbReference type="RefSeq" id="WP_100363889.1">
    <property type="nucleotide sequence ID" value="NZ_PGFF01000001.1"/>
</dbReference>
<keyword evidence="3" id="KW-0269">Exonuclease</keyword>
<proteinExistence type="predicted"/>
<sequence length="332" mass="34276">MIARLLAALALLALAAVLFIAAWPQLLGLEQASVVAQIVSLRAVAAGAAVVLLVVFVVIALASRTVRRFAGSVAVLLLAFVLVSAAVLASRGFGPARSADEASLTVLSWNTLGGEPGAQAVAEIALEQGADVVTLPETARSTADEIAAAMLAGGRQMAVLGGGDEELEARATSLLVSVELGEYAVTDQFGDTSVLHSVVALPVSGEGPLLAAVHPVAPVPSRMDEWRADLDWAAELCRQPDAIVAGDFNATLDHLAGLADGGDLAGCHDAARVTNMAGVGTWPAWLPAPLGTPIDHVFATDTWRARAFTVLTDFDDAGSDHRPIVARFDRSE</sequence>
<dbReference type="Proteomes" id="UP000228758">
    <property type="component" value="Unassembled WGS sequence"/>
</dbReference>
<evidence type="ECO:0000313" key="4">
    <source>
        <dbReference type="Proteomes" id="UP000228758"/>
    </source>
</evidence>
<dbReference type="OrthoDB" id="2340043at2"/>
<keyword evidence="1" id="KW-0812">Transmembrane</keyword>
<dbReference type="Pfam" id="PF03372">
    <property type="entry name" value="Exo_endo_phos"/>
    <property type="match status" value="1"/>
</dbReference>
<dbReference type="Gene3D" id="3.60.10.10">
    <property type="entry name" value="Endonuclease/exonuclease/phosphatase"/>
    <property type="match status" value="1"/>
</dbReference>
<feature type="transmembrane region" description="Helical" evidence="1">
    <location>
        <begin position="69"/>
        <end position="89"/>
    </location>
</feature>
<keyword evidence="1" id="KW-0472">Membrane</keyword>
<reference evidence="3 4" key="1">
    <citation type="submission" date="2017-11" db="EMBL/GenBank/DDBJ databases">
        <title>Genomic Encyclopedia of Archaeal and Bacterial Type Strains, Phase II (KMG-II): From Individual Species to Whole Genera.</title>
        <authorList>
            <person name="Goeker M."/>
        </authorList>
    </citation>
    <scope>NUCLEOTIDE SEQUENCE [LARGE SCALE GENOMIC DNA]</scope>
    <source>
        <strain evidence="3 4">DSM 27393</strain>
    </source>
</reference>
<evidence type="ECO:0000259" key="2">
    <source>
        <dbReference type="Pfam" id="PF03372"/>
    </source>
</evidence>
<dbReference type="AlphaFoldDB" id="A0A2M9CIB8"/>
<gene>
    <name evidence="3" type="ORF">CLV46_1154</name>
</gene>
<dbReference type="GO" id="GO:0004527">
    <property type="term" value="F:exonuclease activity"/>
    <property type="evidence" value="ECO:0007669"/>
    <property type="project" value="UniProtKB-KW"/>
</dbReference>
<comment type="caution">
    <text evidence="3">The sequence shown here is derived from an EMBL/GenBank/DDBJ whole genome shotgun (WGS) entry which is preliminary data.</text>
</comment>
<keyword evidence="3" id="KW-0540">Nuclease</keyword>
<name>A0A2M9CIB8_9MICO</name>
<dbReference type="EMBL" id="PGFF01000001">
    <property type="protein sequence ID" value="PJJ71605.1"/>
    <property type="molecule type" value="Genomic_DNA"/>
</dbReference>
<dbReference type="GO" id="GO:0004519">
    <property type="term" value="F:endonuclease activity"/>
    <property type="evidence" value="ECO:0007669"/>
    <property type="project" value="UniProtKB-KW"/>
</dbReference>
<keyword evidence="3" id="KW-0255">Endonuclease</keyword>
<keyword evidence="4" id="KW-1185">Reference proteome</keyword>
<feature type="transmembrane region" description="Helical" evidence="1">
    <location>
        <begin position="38"/>
        <end position="62"/>
    </location>
</feature>